<name>A0A2G8RX42_9APHY</name>
<accession>A0A2G8RX42</accession>
<dbReference type="EMBL" id="AYKW01000045">
    <property type="protein sequence ID" value="PIL25888.1"/>
    <property type="molecule type" value="Genomic_DNA"/>
</dbReference>
<sequence>MILDTRRRRRGGLRRCVLPTHTPPRPHAIGPIANRLAVFTCMLQSPGCESFELVVLISRRDGATLGQSRLEMASGLRARRGAAAMAHPATKPRRALSMPHTLCRPAFRDRVWQGSGEAAADHMEPGDLDNPGSPPLSSSGAVYPGSIRGSSSQGELQEAPPAQRVMGPRRRRDSEERDTVGRGQRFPRAIQFAGRQRSQIDGAAMGSWR</sequence>
<evidence type="ECO:0000313" key="3">
    <source>
        <dbReference type="Proteomes" id="UP000230002"/>
    </source>
</evidence>
<reference evidence="2 3" key="1">
    <citation type="journal article" date="2015" name="Sci. Rep.">
        <title>Chromosome-level genome map provides insights into diverse defense mechanisms in the medicinal fungus Ganoderma sinense.</title>
        <authorList>
            <person name="Zhu Y."/>
            <person name="Xu J."/>
            <person name="Sun C."/>
            <person name="Zhou S."/>
            <person name="Xu H."/>
            <person name="Nelson D.R."/>
            <person name="Qian J."/>
            <person name="Song J."/>
            <person name="Luo H."/>
            <person name="Xiang L."/>
            <person name="Li Y."/>
            <person name="Xu Z."/>
            <person name="Ji A."/>
            <person name="Wang L."/>
            <person name="Lu S."/>
            <person name="Hayward A."/>
            <person name="Sun W."/>
            <person name="Li X."/>
            <person name="Schwartz D.C."/>
            <person name="Wang Y."/>
            <person name="Chen S."/>
        </authorList>
    </citation>
    <scope>NUCLEOTIDE SEQUENCE [LARGE SCALE GENOMIC DNA]</scope>
    <source>
        <strain evidence="2 3">ZZ0214-1</strain>
    </source>
</reference>
<evidence type="ECO:0000313" key="2">
    <source>
        <dbReference type="EMBL" id="PIL25888.1"/>
    </source>
</evidence>
<evidence type="ECO:0000256" key="1">
    <source>
        <dbReference type="SAM" id="MobiDB-lite"/>
    </source>
</evidence>
<feature type="region of interest" description="Disordered" evidence="1">
    <location>
        <begin position="115"/>
        <end position="209"/>
    </location>
</feature>
<comment type="caution">
    <text evidence="2">The sequence shown here is derived from an EMBL/GenBank/DDBJ whole genome shotgun (WGS) entry which is preliminary data.</text>
</comment>
<dbReference type="Proteomes" id="UP000230002">
    <property type="component" value="Unassembled WGS sequence"/>
</dbReference>
<organism evidence="2 3">
    <name type="scientific">Ganoderma sinense ZZ0214-1</name>
    <dbReference type="NCBI Taxonomy" id="1077348"/>
    <lineage>
        <taxon>Eukaryota</taxon>
        <taxon>Fungi</taxon>
        <taxon>Dikarya</taxon>
        <taxon>Basidiomycota</taxon>
        <taxon>Agaricomycotina</taxon>
        <taxon>Agaricomycetes</taxon>
        <taxon>Polyporales</taxon>
        <taxon>Polyporaceae</taxon>
        <taxon>Ganoderma</taxon>
    </lineage>
</organism>
<protein>
    <submittedName>
        <fullName evidence="2">Uncharacterized protein</fullName>
    </submittedName>
</protein>
<proteinExistence type="predicted"/>
<gene>
    <name evidence="2" type="ORF">GSI_11641</name>
</gene>
<dbReference type="AlphaFoldDB" id="A0A2G8RX42"/>
<keyword evidence="3" id="KW-1185">Reference proteome</keyword>